<comment type="caution">
    <text evidence="8">The sequence shown here is derived from an EMBL/GenBank/DDBJ whole genome shotgun (WGS) entry which is preliminary data.</text>
</comment>
<keyword evidence="3" id="KW-1003">Cell membrane</keyword>
<dbReference type="InterPro" id="IPR003370">
    <property type="entry name" value="Chromate_transpt"/>
</dbReference>
<sequence>MNKLLDLFLTFARIGGLTFGGGYAMLPMLQREVVEKRGWASEEELMDYYAIGQCTPGIIAVNTATFVGQRTAGIAGGIIATLGVVFPSLIIITVIAAFIQNFSDLAIVQNAFAGIRVCVCVLIFNAVVKLWKKSVIDKPTLAVFLAVFAGSAFLNLSPILFVILAAVAGILLKNKEVQAK</sequence>
<reference evidence="8 9" key="1">
    <citation type="journal article" date="2021" name="ISME Commun">
        <title>Automated analysis of genomic sequences facilitates high-throughput and comprehensive description of bacteria.</title>
        <authorList>
            <person name="Hitch T.C.A."/>
        </authorList>
    </citation>
    <scope>NUCLEOTIDE SEQUENCE [LARGE SCALE GENOMIC DNA]</scope>
    <source>
        <strain evidence="9">f_CCE</strain>
    </source>
</reference>
<evidence type="ECO:0000256" key="3">
    <source>
        <dbReference type="ARBA" id="ARBA00022475"/>
    </source>
</evidence>
<feature type="transmembrane region" description="Helical" evidence="7">
    <location>
        <begin position="46"/>
        <end position="67"/>
    </location>
</feature>
<feature type="transmembrane region" description="Helical" evidence="7">
    <location>
        <begin position="143"/>
        <end position="172"/>
    </location>
</feature>
<comment type="subcellular location">
    <subcellularLocation>
        <location evidence="1">Cell membrane</location>
        <topology evidence="1">Multi-pass membrane protein</topology>
    </subcellularLocation>
</comment>
<feature type="transmembrane region" description="Helical" evidence="7">
    <location>
        <begin position="111"/>
        <end position="131"/>
    </location>
</feature>
<dbReference type="RefSeq" id="WP_158357105.1">
    <property type="nucleotide sequence ID" value="NZ_JAOQJF010000002.1"/>
</dbReference>
<evidence type="ECO:0000256" key="6">
    <source>
        <dbReference type="ARBA" id="ARBA00023136"/>
    </source>
</evidence>
<keyword evidence="4 7" id="KW-0812">Transmembrane</keyword>
<organism evidence="8 9">
    <name type="scientific">Alitiscatomonas aceti</name>
    <dbReference type="NCBI Taxonomy" id="2981724"/>
    <lineage>
        <taxon>Bacteria</taxon>
        <taxon>Bacillati</taxon>
        <taxon>Bacillota</taxon>
        <taxon>Clostridia</taxon>
        <taxon>Lachnospirales</taxon>
        <taxon>Lachnospiraceae</taxon>
        <taxon>Alitiscatomonas</taxon>
    </lineage>
</organism>
<feature type="transmembrane region" description="Helical" evidence="7">
    <location>
        <begin position="7"/>
        <end position="26"/>
    </location>
</feature>
<dbReference type="EMBL" id="JAOQJF010000002">
    <property type="protein sequence ID" value="MCU6798658.1"/>
    <property type="molecule type" value="Genomic_DNA"/>
</dbReference>
<evidence type="ECO:0000313" key="9">
    <source>
        <dbReference type="Proteomes" id="UP001652395"/>
    </source>
</evidence>
<gene>
    <name evidence="8" type="ORF">OCV69_01675</name>
</gene>
<dbReference type="PANTHER" id="PTHR43663:SF1">
    <property type="entry name" value="CHROMATE TRANSPORTER"/>
    <property type="match status" value="1"/>
</dbReference>
<accession>A0ABT2UVI2</accession>
<evidence type="ECO:0000256" key="1">
    <source>
        <dbReference type="ARBA" id="ARBA00004651"/>
    </source>
</evidence>
<evidence type="ECO:0000256" key="7">
    <source>
        <dbReference type="SAM" id="Phobius"/>
    </source>
</evidence>
<comment type="similarity">
    <text evidence="2">Belongs to the chromate ion transporter (CHR) (TC 2.A.51) family.</text>
</comment>
<evidence type="ECO:0000256" key="4">
    <source>
        <dbReference type="ARBA" id="ARBA00022692"/>
    </source>
</evidence>
<proteinExistence type="inferred from homology"/>
<evidence type="ECO:0000313" key="8">
    <source>
        <dbReference type="EMBL" id="MCU6798658.1"/>
    </source>
</evidence>
<evidence type="ECO:0000256" key="2">
    <source>
        <dbReference type="ARBA" id="ARBA00005262"/>
    </source>
</evidence>
<keyword evidence="6 7" id="KW-0472">Membrane</keyword>
<dbReference type="PANTHER" id="PTHR43663">
    <property type="entry name" value="CHROMATE TRANSPORT PROTEIN-RELATED"/>
    <property type="match status" value="1"/>
</dbReference>
<protein>
    <submittedName>
        <fullName evidence="8">Chromate transporter</fullName>
    </submittedName>
</protein>
<dbReference type="Proteomes" id="UP001652395">
    <property type="component" value="Unassembled WGS sequence"/>
</dbReference>
<keyword evidence="9" id="KW-1185">Reference proteome</keyword>
<keyword evidence="5 7" id="KW-1133">Transmembrane helix</keyword>
<evidence type="ECO:0000256" key="5">
    <source>
        <dbReference type="ARBA" id="ARBA00022989"/>
    </source>
</evidence>
<dbReference type="InterPro" id="IPR052518">
    <property type="entry name" value="CHR_Transporter"/>
</dbReference>
<feature type="transmembrane region" description="Helical" evidence="7">
    <location>
        <begin position="74"/>
        <end position="99"/>
    </location>
</feature>
<name>A0ABT2UVI2_9FIRM</name>
<dbReference type="Pfam" id="PF02417">
    <property type="entry name" value="Chromate_transp"/>
    <property type="match status" value="1"/>
</dbReference>